<dbReference type="EMBL" id="JASJOS010000024">
    <property type="protein sequence ID" value="MDJ1485860.1"/>
    <property type="molecule type" value="Genomic_DNA"/>
</dbReference>
<dbReference type="NCBIfam" id="NF038404">
    <property type="entry name" value="perm_prefix_2"/>
    <property type="match status" value="1"/>
</dbReference>
<dbReference type="InterPro" id="IPR003838">
    <property type="entry name" value="ABC3_permease_C"/>
</dbReference>
<evidence type="ECO:0000256" key="5">
    <source>
        <dbReference type="ARBA" id="ARBA00023136"/>
    </source>
</evidence>
<dbReference type="GO" id="GO:0022857">
    <property type="term" value="F:transmembrane transporter activity"/>
    <property type="evidence" value="ECO:0007669"/>
    <property type="project" value="TreeGrafter"/>
</dbReference>
<keyword evidence="3 6" id="KW-0812">Transmembrane</keyword>
<keyword evidence="5 6" id="KW-0472">Membrane</keyword>
<feature type="domain" description="ABC3 transporter permease C-terminal" evidence="7">
    <location>
        <begin position="763"/>
        <end position="876"/>
    </location>
</feature>
<evidence type="ECO:0000256" key="1">
    <source>
        <dbReference type="ARBA" id="ARBA00004651"/>
    </source>
</evidence>
<feature type="transmembrane region" description="Helical" evidence="6">
    <location>
        <begin position="815"/>
        <end position="835"/>
    </location>
</feature>
<dbReference type="Pfam" id="PF12704">
    <property type="entry name" value="MacB_PCD"/>
    <property type="match status" value="2"/>
</dbReference>
<dbReference type="PANTHER" id="PTHR30572:SF18">
    <property type="entry name" value="ABC-TYPE MACROLIDE FAMILY EXPORT SYSTEM PERMEASE COMPONENT 2"/>
    <property type="match status" value="1"/>
</dbReference>
<feature type="domain" description="ABC3 transporter permease C-terminal" evidence="7">
    <location>
        <begin position="376"/>
        <end position="488"/>
    </location>
</feature>
<proteinExistence type="predicted"/>
<dbReference type="InterPro" id="IPR050250">
    <property type="entry name" value="Macrolide_Exporter_MacB"/>
</dbReference>
<protein>
    <submittedName>
        <fullName evidence="9">ABC transporter permease</fullName>
    </submittedName>
</protein>
<feature type="transmembrane region" description="Helical" evidence="6">
    <location>
        <begin position="463"/>
        <end position="485"/>
    </location>
</feature>
<feature type="domain" description="MacB-like periplasmic core" evidence="8">
    <location>
        <begin position="602"/>
        <end position="726"/>
    </location>
</feature>
<dbReference type="AlphaFoldDB" id="A0AAE3QZ72"/>
<reference evidence="9" key="1">
    <citation type="submission" date="2023-05" db="EMBL/GenBank/DDBJ databases">
        <authorList>
            <person name="Zhang X."/>
        </authorList>
    </citation>
    <scope>NUCLEOTIDE SEQUENCE</scope>
    <source>
        <strain evidence="9">YF14B1</strain>
    </source>
</reference>
<dbReference type="PANTHER" id="PTHR30572">
    <property type="entry name" value="MEMBRANE COMPONENT OF TRANSPORTER-RELATED"/>
    <property type="match status" value="1"/>
</dbReference>
<organism evidence="9 10">
    <name type="scientific">Xanthocytophaga flava</name>
    <dbReference type="NCBI Taxonomy" id="3048013"/>
    <lineage>
        <taxon>Bacteria</taxon>
        <taxon>Pseudomonadati</taxon>
        <taxon>Bacteroidota</taxon>
        <taxon>Cytophagia</taxon>
        <taxon>Cytophagales</taxon>
        <taxon>Rhodocytophagaceae</taxon>
        <taxon>Xanthocytophaga</taxon>
    </lineage>
</organism>
<feature type="domain" description="MacB-like periplasmic core" evidence="8">
    <location>
        <begin position="101"/>
        <end position="317"/>
    </location>
</feature>
<evidence type="ECO:0000256" key="6">
    <source>
        <dbReference type="SAM" id="Phobius"/>
    </source>
</evidence>
<accession>A0AAE3QZ72</accession>
<dbReference type="InterPro" id="IPR025857">
    <property type="entry name" value="MacB_PCD"/>
</dbReference>
<feature type="transmembrane region" description="Helical" evidence="6">
    <location>
        <begin position="416"/>
        <end position="443"/>
    </location>
</feature>
<evidence type="ECO:0000256" key="2">
    <source>
        <dbReference type="ARBA" id="ARBA00022475"/>
    </source>
</evidence>
<evidence type="ECO:0000256" key="3">
    <source>
        <dbReference type="ARBA" id="ARBA00022692"/>
    </source>
</evidence>
<evidence type="ECO:0000313" key="10">
    <source>
        <dbReference type="Proteomes" id="UP001241110"/>
    </source>
</evidence>
<dbReference type="Proteomes" id="UP001241110">
    <property type="component" value="Unassembled WGS sequence"/>
</dbReference>
<keyword evidence="2" id="KW-1003">Cell membrane</keyword>
<feature type="transmembrane region" description="Helical" evidence="6">
    <location>
        <begin position="847"/>
        <end position="869"/>
    </location>
</feature>
<comment type="caution">
    <text evidence="9">The sequence shown here is derived from an EMBL/GenBank/DDBJ whole genome shotgun (WGS) entry which is preliminary data.</text>
</comment>
<feature type="transmembrane region" description="Helical" evidence="6">
    <location>
        <begin position="99"/>
        <end position="121"/>
    </location>
</feature>
<dbReference type="GO" id="GO:0005886">
    <property type="term" value="C:plasma membrane"/>
    <property type="evidence" value="ECO:0007669"/>
    <property type="project" value="UniProtKB-SubCell"/>
</dbReference>
<comment type="subcellular location">
    <subcellularLocation>
        <location evidence="1">Cell membrane</location>
        <topology evidence="1">Multi-pass membrane protein</topology>
    </subcellularLocation>
</comment>
<evidence type="ECO:0000313" key="9">
    <source>
        <dbReference type="EMBL" id="MDJ1485860.1"/>
    </source>
</evidence>
<evidence type="ECO:0000259" key="7">
    <source>
        <dbReference type="Pfam" id="PF02687"/>
    </source>
</evidence>
<gene>
    <name evidence="9" type="ORF">QNI16_35590</name>
</gene>
<feature type="transmembrane region" description="Helical" evidence="6">
    <location>
        <begin position="760"/>
        <end position="784"/>
    </location>
</feature>
<name>A0AAE3QZ72_9BACT</name>
<dbReference type="RefSeq" id="WP_313988971.1">
    <property type="nucleotide sequence ID" value="NZ_JASJOS010000024.1"/>
</dbReference>
<feature type="transmembrane region" description="Helical" evidence="6">
    <location>
        <begin position="369"/>
        <end position="389"/>
    </location>
</feature>
<evidence type="ECO:0000259" key="8">
    <source>
        <dbReference type="Pfam" id="PF12704"/>
    </source>
</evidence>
<keyword evidence="4 6" id="KW-1133">Transmembrane helix</keyword>
<sequence length="883" mass="99192">MEPIPNPPRWADRLLEYFVSDHLLEDVQGDLYEIYQRRAKMVGIAKARREYGWNAVRYINPFFRSYKSNHDTQPLFSTSMIQNYIKIALRSLWKSKGYATINILGLSVAFCICTFLFLTAYNQLTFDSFHADKDRIYQAYLFFNNPDKPERRGQLPLPFVPAIKAEYPEVEAATRFVNERSLIEYKDKSLDKVIRLVDADFLKIFSFPLIKGNRQTAFQELGNIVLNETTANALFGTEDPIGKQIQLKDNGETKSYIVTGVLADAPTNSTVRYDVLVRIENIPGYHSRQNQWDDFSHTVYVKLAENTDPEVLQKKLKSFSQKYFAPTVETLKKKGARPDQRGDIAAVRFQNLSKLHFDSELSGGPPVTVVYVLLGIALFILLIACFNFINLSIARSFTRAREVGVRKYLGALKSQLFMQIWGETTVVCFLGLMAGVVLVVLLVPEFNAAFDGKISLKYVLQPGVIVGIMVMFLFVTLLAGGYPAWQMSLFNAIEVLKGKITLKRPGFLRNSLIVTQFAMSCLLTCCTILAVQQTDYLRSVPLGFEKEQIISIPVGNKYEGRQVLQRMRNKFANDPSVIAISGSNVNLGRGKDNSTSRAMVGFDYKGKNITTDWLLVDYDYLKTLNIKLLNGREFERGYAADSADKVVITESMAQALGEKQAVNSYFQVDSGGTKYQVIGLIADYHLYSLAQKKSPITMHISSTEGISYIFVRVAPQSVKTAMDKMRDTWKEVAPGAEFIGSFVDENVDSWYKSEEKMSQLFSIASLVAILLSCLGLFAVALLVVEQRTKEIGIRKVLGASIANLILILSKDFLKLILIALAIATPLAWFGMQQWLNSYPYKIQINAWVFVGVGVAAVSITLLTVSFQAIKAALMNPVKSLRSE</sequence>
<dbReference type="Pfam" id="PF02687">
    <property type="entry name" value="FtsX"/>
    <property type="match status" value="2"/>
</dbReference>
<feature type="transmembrane region" description="Helical" evidence="6">
    <location>
        <begin position="506"/>
        <end position="531"/>
    </location>
</feature>
<evidence type="ECO:0000256" key="4">
    <source>
        <dbReference type="ARBA" id="ARBA00022989"/>
    </source>
</evidence>
<dbReference type="InterPro" id="IPR047699">
    <property type="entry name" value="Permease_put_prefix"/>
</dbReference>